<proteinExistence type="predicted"/>
<evidence type="ECO:0000313" key="2">
    <source>
        <dbReference type="Proteomes" id="UP000683925"/>
    </source>
</evidence>
<name>A0A8S1XCY3_PAROT</name>
<protein>
    <submittedName>
        <fullName evidence="1">Uncharacterized protein</fullName>
    </submittedName>
</protein>
<reference evidence="1" key="1">
    <citation type="submission" date="2021-01" db="EMBL/GenBank/DDBJ databases">
        <authorList>
            <consortium name="Genoscope - CEA"/>
            <person name="William W."/>
        </authorList>
    </citation>
    <scope>NUCLEOTIDE SEQUENCE</scope>
</reference>
<dbReference type="EMBL" id="CAJJDP010000118">
    <property type="protein sequence ID" value="CAD8198818.1"/>
    <property type="molecule type" value="Genomic_DNA"/>
</dbReference>
<gene>
    <name evidence="1" type="ORF">POCTA_138.1.T1180001</name>
</gene>
<organism evidence="1 2">
    <name type="scientific">Paramecium octaurelia</name>
    <dbReference type="NCBI Taxonomy" id="43137"/>
    <lineage>
        <taxon>Eukaryota</taxon>
        <taxon>Sar</taxon>
        <taxon>Alveolata</taxon>
        <taxon>Ciliophora</taxon>
        <taxon>Intramacronucleata</taxon>
        <taxon>Oligohymenophorea</taxon>
        <taxon>Peniculida</taxon>
        <taxon>Parameciidae</taxon>
        <taxon>Paramecium</taxon>
    </lineage>
</organism>
<keyword evidence="2" id="KW-1185">Reference proteome</keyword>
<evidence type="ECO:0000313" key="1">
    <source>
        <dbReference type="EMBL" id="CAD8198818.1"/>
    </source>
</evidence>
<sequence length="91" mass="10602">MLLRSDIAPNYIFKIQKQVAKIYHKTLCILLTLDPMKEEQIYLQNCLQSVQEYQVQKSETQKLHIKVHQSQAPSLSMHKCLGQLSINGYNK</sequence>
<accession>A0A8S1XCY3</accession>
<dbReference type="Proteomes" id="UP000683925">
    <property type="component" value="Unassembled WGS sequence"/>
</dbReference>
<comment type="caution">
    <text evidence="1">The sequence shown here is derived from an EMBL/GenBank/DDBJ whole genome shotgun (WGS) entry which is preliminary data.</text>
</comment>
<dbReference type="AlphaFoldDB" id="A0A8S1XCY3"/>